<evidence type="ECO:0000259" key="2">
    <source>
        <dbReference type="Pfam" id="PF00005"/>
    </source>
</evidence>
<dbReference type="SUPFAM" id="SSF52540">
    <property type="entry name" value="P-loop containing nucleoside triphosphate hydrolases"/>
    <property type="match status" value="1"/>
</dbReference>
<dbReference type="InterPro" id="IPR003439">
    <property type="entry name" value="ABC_transporter-like_ATP-bd"/>
</dbReference>
<comment type="similarity">
    <text evidence="1">Belongs to the ABC transporter superfamily.</text>
</comment>
<comment type="caution">
    <text evidence="3">The sequence shown here is derived from an EMBL/GenBank/DDBJ whole genome shotgun (WGS) entry which is preliminary data.</text>
</comment>
<feature type="domain" description="ABC transporter" evidence="2">
    <location>
        <begin position="4"/>
        <end position="41"/>
    </location>
</feature>
<reference evidence="4" key="1">
    <citation type="journal article" date="2019" name="Int. J. Syst. Evol. Microbiol.">
        <title>The Global Catalogue of Microorganisms (GCM) 10K type strain sequencing project: providing services to taxonomists for standard genome sequencing and annotation.</title>
        <authorList>
            <consortium name="The Broad Institute Genomics Platform"/>
            <consortium name="The Broad Institute Genome Sequencing Center for Infectious Disease"/>
            <person name="Wu L."/>
            <person name="Ma J."/>
        </authorList>
    </citation>
    <scope>NUCLEOTIDE SEQUENCE [LARGE SCALE GENOMIC DNA]</scope>
    <source>
        <strain evidence="4">JCM 17440</strain>
    </source>
</reference>
<dbReference type="InterPro" id="IPR027417">
    <property type="entry name" value="P-loop_NTPase"/>
</dbReference>
<protein>
    <recommendedName>
        <fullName evidence="2">ABC transporter domain-containing protein</fullName>
    </recommendedName>
</protein>
<dbReference type="EMBL" id="BAABAS010000011">
    <property type="protein sequence ID" value="GAA4234760.1"/>
    <property type="molecule type" value="Genomic_DNA"/>
</dbReference>
<dbReference type="Proteomes" id="UP001501710">
    <property type="component" value="Unassembled WGS sequence"/>
</dbReference>
<keyword evidence="4" id="KW-1185">Reference proteome</keyword>
<dbReference type="Gene3D" id="3.40.50.300">
    <property type="entry name" value="P-loop containing nucleotide triphosphate hydrolases"/>
    <property type="match status" value="1"/>
</dbReference>
<dbReference type="PANTHER" id="PTHR24220:SF689">
    <property type="entry name" value="LIPOPROTEIN-RELEASING SYSTEM ATP-BINDING PROTEIN LOLD"/>
    <property type="match status" value="1"/>
</dbReference>
<sequence>MGLAGREKDRIHQLSGGEQQRVALARLLVKQPSLILADEPTGALDKANATMVVDTLRTMSDDGCAVIIATHSDYIQQRCHSVFSPTAPAQEPEQSS</sequence>
<dbReference type="Pfam" id="PF00005">
    <property type="entry name" value="ABC_tran"/>
    <property type="match status" value="1"/>
</dbReference>
<proteinExistence type="inferred from homology"/>
<evidence type="ECO:0000256" key="1">
    <source>
        <dbReference type="ARBA" id="ARBA00005417"/>
    </source>
</evidence>
<evidence type="ECO:0000313" key="4">
    <source>
        <dbReference type="Proteomes" id="UP001501710"/>
    </source>
</evidence>
<name>A0ABP8C6Y2_9ACTN</name>
<dbReference type="PANTHER" id="PTHR24220">
    <property type="entry name" value="IMPORT ATP-BINDING PROTEIN"/>
    <property type="match status" value="1"/>
</dbReference>
<accession>A0ABP8C6Y2</accession>
<organism evidence="3 4">
    <name type="scientific">Actinomadura meridiana</name>
    <dbReference type="NCBI Taxonomy" id="559626"/>
    <lineage>
        <taxon>Bacteria</taxon>
        <taxon>Bacillati</taxon>
        <taxon>Actinomycetota</taxon>
        <taxon>Actinomycetes</taxon>
        <taxon>Streptosporangiales</taxon>
        <taxon>Thermomonosporaceae</taxon>
        <taxon>Actinomadura</taxon>
    </lineage>
</organism>
<gene>
    <name evidence="3" type="ORF">GCM10022254_40400</name>
</gene>
<evidence type="ECO:0000313" key="3">
    <source>
        <dbReference type="EMBL" id="GAA4234760.1"/>
    </source>
</evidence>
<dbReference type="InterPro" id="IPR015854">
    <property type="entry name" value="ABC_transpr_LolD-like"/>
</dbReference>